<accession>A0A8S5THJ7</accession>
<evidence type="ECO:0000313" key="1">
    <source>
        <dbReference type="EMBL" id="DAF62742.1"/>
    </source>
</evidence>
<proteinExistence type="predicted"/>
<name>A0A8S5THJ7_9CAUD</name>
<organism evidence="1">
    <name type="scientific">Myoviridae sp. ctMnh10</name>
    <dbReference type="NCBI Taxonomy" id="2827682"/>
    <lineage>
        <taxon>Viruses</taxon>
        <taxon>Duplodnaviria</taxon>
        <taxon>Heunggongvirae</taxon>
        <taxon>Uroviricota</taxon>
        <taxon>Caudoviricetes</taxon>
    </lineage>
</organism>
<dbReference type="EMBL" id="BK032827">
    <property type="protein sequence ID" value="DAF62742.1"/>
    <property type="molecule type" value="Genomic_DNA"/>
</dbReference>
<reference evidence="1" key="1">
    <citation type="journal article" date="2021" name="Proc. Natl. Acad. Sci. U.S.A.">
        <title>A Catalog of Tens of Thousands of Viruses from Human Metagenomes Reveals Hidden Associations with Chronic Diseases.</title>
        <authorList>
            <person name="Tisza M.J."/>
            <person name="Buck C.B."/>
        </authorList>
    </citation>
    <scope>NUCLEOTIDE SEQUENCE</scope>
    <source>
        <strain evidence="1">CtMnh10</strain>
    </source>
</reference>
<sequence>MCSDLRDEAETSTFNTIISNFQVFLLYLNNIRSLKWLKNIDY</sequence>
<protein>
    <submittedName>
        <fullName evidence="1">Uncharacterized protein</fullName>
    </submittedName>
</protein>